<protein>
    <submittedName>
        <fullName evidence="3">Nucleotide pyrophosphohydrolase</fullName>
    </submittedName>
</protein>
<keyword evidence="3" id="KW-0378">Hydrolase</keyword>
<dbReference type="Gene3D" id="1.10.287.1080">
    <property type="entry name" value="MazG-like"/>
    <property type="match status" value="1"/>
</dbReference>
<dbReference type="InterPro" id="IPR048015">
    <property type="entry name" value="NTP-PPase_MazG-like_N"/>
</dbReference>
<dbReference type="InterPro" id="IPR035996">
    <property type="entry name" value="4pyrrol_Methylase_sf"/>
</dbReference>
<dbReference type="GO" id="GO:0046081">
    <property type="term" value="P:dUTP catabolic process"/>
    <property type="evidence" value="ECO:0007669"/>
    <property type="project" value="TreeGrafter"/>
</dbReference>
<dbReference type="GO" id="GO:0006950">
    <property type="term" value="P:response to stress"/>
    <property type="evidence" value="ECO:0007669"/>
    <property type="project" value="UniProtKB-ARBA"/>
</dbReference>
<evidence type="ECO:0000313" key="3">
    <source>
        <dbReference type="EMBL" id="RIL41290.1"/>
    </source>
</evidence>
<dbReference type="CDD" id="cd11528">
    <property type="entry name" value="NTP-PPase_MazG_Nterm"/>
    <property type="match status" value="1"/>
</dbReference>
<dbReference type="EMBL" id="QXRZ01000012">
    <property type="protein sequence ID" value="RIL41290.1"/>
    <property type="molecule type" value="Genomic_DNA"/>
</dbReference>
<dbReference type="Pfam" id="PF03819">
    <property type="entry name" value="MazG"/>
    <property type="match status" value="1"/>
</dbReference>
<dbReference type="SUPFAM" id="SSF101386">
    <property type="entry name" value="all-alpha NTP pyrophosphatases"/>
    <property type="match status" value="1"/>
</dbReference>
<dbReference type="GO" id="GO:0046047">
    <property type="term" value="P:TTP catabolic process"/>
    <property type="evidence" value="ECO:0007669"/>
    <property type="project" value="TreeGrafter"/>
</dbReference>
<dbReference type="InterPro" id="IPR004518">
    <property type="entry name" value="MazG-like_dom"/>
</dbReference>
<comment type="caution">
    <text evidence="3">The sequence shown here is derived from an EMBL/GenBank/DDBJ whole genome shotgun (WGS) entry which is preliminary data.</text>
</comment>
<dbReference type="PANTHER" id="PTHR30522:SF0">
    <property type="entry name" value="NUCLEOSIDE TRIPHOSPHATE PYROPHOSPHOHYDROLASE"/>
    <property type="match status" value="1"/>
</dbReference>
<dbReference type="RefSeq" id="WP_107527132.1">
    <property type="nucleotide sequence ID" value="NZ_JAIBNU010000008.1"/>
</dbReference>
<dbReference type="InterPro" id="IPR024180">
    <property type="entry name" value="Tetrapyrrole_Mease/MazG_pred"/>
</dbReference>
<evidence type="ECO:0000313" key="4">
    <source>
        <dbReference type="Proteomes" id="UP000283576"/>
    </source>
</evidence>
<gene>
    <name evidence="3" type="ORF">BUZ01_12850</name>
</gene>
<reference evidence="3 4" key="1">
    <citation type="journal article" date="2016" name="Front. Microbiol.">
        <title>Comprehensive Phylogenetic Analysis of Bovine Non-aureus Staphylococci Species Based on Whole-Genome Sequencing.</title>
        <authorList>
            <person name="Naushad S."/>
            <person name="Barkema H.W."/>
            <person name="Luby C."/>
            <person name="Condas L.A."/>
            <person name="Nobrega D.B."/>
            <person name="Carson D.A."/>
            <person name="De Buck J."/>
        </authorList>
    </citation>
    <scope>NUCLEOTIDE SEQUENCE [LARGE SCALE GENOMIC DNA]</scope>
    <source>
        <strain evidence="3 4">SNUC 1388</strain>
    </source>
</reference>
<proteinExistence type="predicted"/>
<dbReference type="Pfam" id="PF00590">
    <property type="entry name" value="TP_methylase"/>
    <property type="match status" value="1"/>
</dbReference>
<dbReference type="FunFam" id="1.10.287.1080:FF:000001">
    <property type="entry name" value="Nucleoside triphosphate pyrophosphohydrolase"/>
    <property type="match status" value="1"/>
</dbReference>
<accession>A0A418HKL5</accession>
<organism evidence="3 4">
    <name type="scientific">Staphylococcus gallinarum</name>
    <dbReference type="NCBI Taxonomy" id="1293"/>
    <lineage>
        <taxon>Bacteria</taxon>
        <taxon>Bacillati</taxon>
        <taxon>Bacillota</taxon>
        <taxon>Bacilli</taxon>
        <taxon>Bacillales</taxon>
        <taxon>Staphylococcaceae</taxon>
        <taxon>Staphylococcus</taxon>
    </lineage>
</organism>
<dbReference type="GO" id="GO:0047429">
    <property type="term" value="F:nucleoside triphosphate diphosphatase activity"/>
    <property type="evidence" value="ECO:0007669"/>
    <property type="project" value="TreeGrafter"/>
</dbReference>
<evidence type="ECO:0000259" key="2">
    <source>
        <dbReference type="Pfam" id="PF03819"/>
    </source>
</evidence>
<dbReference type="Proteomes" id="UP000283576">
    <property type="component" value="Unassembled WGS sequence"/>
</dbReference>
<dbReference type="InterPro" id="IPR014777">
    <property type="entry name" value="4pyrrole_Mease_sub1"/>
</dbReference>
<dbReference type="CDD" id="cd11723">
    <property type="entry name" value="YabN_N_like"/>
    <property type="match status" value="1"/>
</dbReference>
<dbReference type="AlphaFoldDB" id="A0A418HKL5"/>
<sequence>MTQHITIVGLGNYGLDDLPLGIYKFLKNHPRVFTRTLEHPVIASLQDEGIEFQGFDAVYENNTTFDDVYDTIVNQLLEASKNETIVYTVPGHPRVAETTTSKLEAYAATHDNIEVEILGGKSFIDDIFEAVKIDPNDGFTMLDATSIKANQLNGRNHTLITQVYSAMVAGDLKVTLMERYQDEHIVYIVDGAKGNEAQVTAVPLYELDHEEARFTNLTSVFLPRLTQDSEYYSDFYFATEIIEQLVDDEHGCPWDKEQTHQSLKRYLLEETFELFEAIDNEDDWHMIEELGDILLQVLLHASIGKKSGYFDINEIVESLSAKMIRRHPHIFADEEANNIEDLKQIWSTAKSKEGKVDRVKFEKVFAEHFLKMYDKTKNKTLDEAALKNILEQGGDEI</sequence>
<dbReference type="SUPFAM" id="SSF53790">
    <property type="entry name" value="Tetrapyrrole methylase"/>
    <property type="match status" value="1"/>
</dbReference>
<dbReference type="GO" id="GO:0046061">
    <property type="term" value="P:dATP catabolic process"/>
    <property type="evidence" value="ECO:0007669"/>
    <property type="project" value="TreeGrafter"/>
</dbReference>
<dbReference type="GO" id="GO:0046052">
    <property type="term" value="P:UTP catabolic process"/>
    <property type="evidence" value="ECO:0007669"/>
    <property type="project" value="TreeGrafter"/>
</dbReference>
<dbReference type="InterPro" id="IPR011551">
    <property type="entry name" value="NTP_PyrPHydrolase_MazG"/>
</dbReference>
<dbReference type="InterPro" id="IPR000878">
    <property type="entry name" value="4pyrrol_Mease"/>
</dbReference>
<dbReference type="Gene3D" id="3.40.1010.10">
    <property type="entry name" value="Cobalt-precorrin-4 Transmethylase, Domain 1"/>
    <property type="match status" value="1"/>
</dbReference>
<evidence type="ECO:0000259" key="1">
    <source>
        <dbReference type="Pfam" id="PF00590"/>
    </source>
</evidence>
<dbReference type="GO" id="GO:0046076">
    <property type="term" value="P:dTTP catabolic process"/>
    <property type="evidence" value="ECO:0007669"/>
    <property type="project" value="TreeGrafter"/>
</dbReference>
<dbReference type="InterPro" id="IPR035013">
    <property type="entry name" value="YabN_N"/>
</dbReference>
<dbReference type="PIRSF" id="PIRSF002845">
    <property type="entry name" value="Ttrprl_mtas_MazG"/>
    <property type="match status" value="1"/>
</dbReference>
<dbReference type="GO" id="GO:0006203">
    <property type="term" value="P:dGTP catabolic process"/>
    <property type="evidence" value="ECO:0007669"/>
    <property type="project" value="TreeGrafter"/>
</dbReference>
<dbReference type="PANTHER" id="PTHR30522">
    <property type="entry name" value="NUCLEOSIDE TRIPHOSPHATE PYROPHOSPHOHYDROLASE"/>
    <property type="match status" value="1"/>
</dbReference>
<feature type="domain" description="Tetrapyrrole methylase" evidence="1">
    <location>
        <begin position="5"/>
        <end position="207"/>
    </location>
</feature>
<name>A0A418HKL5_STAGA</name>
<feature type="domain" description="NTP pyrophosphohydrolase MazG-like" evidence="2">
    <location>
        <begin position="258"/>
        <end position="331"/>
    </location>
</feature>
<dbReference type="GO" id="GO:0008168">
    <property type="term" value="F:methyltransferase activity"/>
    <property type="evidence" value="ECO:0007669"/>
    <property type="project" value="InterPro"/>
</dbReference>